<dbReference type="AlphaFoldDB" id="A0A0C2FU90"/>
<evidence type="ECO:0000259" key="1">
    <source>
        <dbReference type="Pfam" id="PF13358"/>
    </source>
</evidence>
<dbReference type="Pfam" id="PF13358">
    <property type="entry name" value="DDE_3"/>
    <property type="match status" value="1"/>
</dbReference>
<evidence type="ECO:0000313" key="2">
    <source>
        <dbReference type="EMBL" id="KIH52185.1"/>
    </source>
</evidence>
<sequence>MSSMQQLENNSKRCYIRKGEEQRRTRSQAKHPVKVNVWGGISWEGATALAIIDGDVRVDSKVFCQIMRDFYLPFATTAYNGKCRLAQENDLKHTSRFTSKWLDENNVVRLQWPPESPDLNPIENAGTR</sequence>
<dbReference type="PANTHER" id="PTHR23022:SF135">
    <property type="entry name" value="SI:DKEY-77F5.3"/>
    <property type="match status" value="1"/>
</dbReference>
<dbReference type="Gene3D" id="3.30.420.10">
    <property type="entry name" value="Ribonuclease H-like superfamily/Ribonuclease H"/>
    <property type="match status" value="1"/>
</dbReference>
<keyword evidence="3" id="KW-1185">Reference proteome</keyword>
<dbReference type="InterPro" id="IPR036397">
    <property type="entry name" value="RNaseH_sf"/>
</dbReference>
<gene>
    <name evidence="2" type="ORF">ANCDUO_17715</name>
</gene>
<dbReference type="InterPro" id="IPR038717">
    <property type="entry name" value="Tc1-like_DDE_dom"/>
</dbReference>
<accession>A0A0C2FU90</accession>
<organism evidence="2 3">
    <name type="scientific">Ancylostoma duodenale</name>
    <dbReference type="NCBI Taxonomy" id="51022"/>
    <lineage>
        <taxon>Eukaryota</taxon>
        <taxon>Metazoa</taxon>
        <taxon>Ecdysozoa</taxon>
        <taxon>Nematoda</taxon>
        <taxon>Chromadorea</taxon>
        <taxon>Rhabditida</taxon>
        <taxon>Rhabditina</taxon>
        <taxon>Rhabditomorpha</taxon>
        <taxon>Strongyloidea</taxon>
        <taxon>Ancylostomatidae</taxon>
        <taxon>Ancylostomatinae</taxon>
        <taxon>Ancylostoma</taxon>
    </lineage>
</organism>
<dbReference type="Proteomes" id="UP000054047">
    <property type="component" value="Unassembled WGS sequence"/>
</dbReference>
<evidence type="ECO:0000313" key="3">
    <source>
        <dbReference type="Proteomes" id="UP000054047"/>
    </source>
</evidence>
<dbReference type="EMBL" id="KN744318">
    <property type="protein sequence ID" value="KIH52185.1"/>
    <property type="molecule type" value="Genomic_DNA"/>
</dbReference>
<name>A0A0C2FU90_9BILA</name>
<reference evidence="2 3" key="1">
    <citation type="submission" date="2013-12" db="EMBL/GenBank/DDBJ databases">
        <title>Draft genome of the parsitic nematode Ancylostoma duodenale.</title>
        <authorList>
            <person name="Mitreva M."/>
        </authorList>
    </citation>
    <scope>NUCLEOTIDE SEQUENCE [LARGE SCALE GENOMIC DNA]</scope>
    <source>
        <strain evidence="2 3">Zhejiang</strain>
    </source>
</reference>
<dbReference type="PANTHER" id="PTHR23022">
    <property type="entry name" value="TRANSPOSABLE ELEMENT-RELATED"/>
    <property type="match status" value="1"/>
</dbReference>
<proteinExistence type="predicted"/>
<dbReference type="GO" id="GO:0003676">
    <property type="term" value="F:nucleic acid binding"/>
    <property type="evidence" value="ECO:0007669"/>
    <property type="project" value="InterPro"/>
</dbReference>
<dbReference type="OrthoDB" id="10006939at2759"/>
<protein>
    <recommendedName>
        <fullName evidence="1">Tc1-like transposase DDE domain-containing protein</fullName>
    </recommendedName>
</protein>
<dbReference type="InterPro" id="IPR052338">
    <property type="entry name" value="Transposase_5"/>
</dbReference>
<feature type="domain" description="Tc1-like transposase DDE" evidence="1">
    <location>
        <begin position="4"/>
        <end position="124"/>
    </location>
</feature>